<evidence type="ECO:0000313" key="1">
    <source>
        <dbReference type="EMBL" id="SFW59099.1"/>
    </source>
</evidence>
<protein>
    <submittedName>
        <fullName evidence="1">Uncharacterized protein</fullName>
    </submittedName>
</protein>
<proteinExistence type="predicted"/>
<sequence length="187" mass="21603">MVKTGLPLNFVKFLQRSDNIREELFQGPSGIRYAKALQKTASEMALALKAKDFDTLLAMEKLAVQRDFRVYETELAQKSENGHKQIMERWRIGCDPQKAREDFQATYAPENLPKARVMDTVMESLIKTQCRRLSDYAKGNATPAEKLYFSRRQECLKAVYKEHMLHISQALGQSKAQERDRDNSLVR</sequence>
<dbReference type="EMBL" id="FPIW01000038">
    <property type="protein sequence ID" value="SFW59099.1"/>
    <property type="molecule type" value="Genomic_DNA"/>
</dbReference>
<dbReference type="RefSeq" id="WP_143142630.1">
    <property type="nucleotide sequence ID" value="NZ_FPIW01000038.1"/>
</dbReference>
<reference evidence="2" key="1">
    <citation type="submission" date="2016-11" db="EMBL/GenBank/DDBJ databases">
        <authorList>
            <person name="Jaros S."/>
            <person name="Januszkiewicz K."/>
            <person name="Wedrychowicz H."/>
        </authorList>
    </citation>
    <scope>NUCLEOTIDE SEQUENCE [LARGE SCALE GENOMIC DNA]</scope>
    <source>
        <strain evidence="2">DSM 7057</strain>
    </source>
</reference>
<gene>
    <name evidence="1" type="ORF">SAMN02910291_01996</name>
</gene>
<evidence type="ECO:0000313" key="2">
    <source>
        <dbReference type="Proteomes" id="UP000182680"/>
    </source>
</evidence>
<accession>A0AA94L2U5</accession>
<dbReference type="AlphaFoldDB" id="A0AA94L2U5"/>
<comment type="caution">
    <text evidence="1">The sequence shown here is derived from an EMBL/GenBank/DDBJ whole genome shotgun (WGS) entry which is preliminary data.</text>
</comment>
<name>A0AA94L2U5_DESDE</name>
<organism evidence="1 2">
    <name type="scientific">Desulfovibrio desulfuricans</name>
    <dbReference type="NCBI Taxonomy" id="876"/>
    <lineage>
        <taxon>Bacteria</taxon>
        <taxon>Pseudomonadati</taxon>
        <taxon>Thermodesulfobacteriota</taxon>
        <taxon>Desulfovibrionia</taxon>
        <taxon>Desulfovibrionales</taxon>
        <taxon>Desulfovibrionaceae</taxon>
        <taxon>Desulfovibrio</taxon>
    </lineage>
</organism>
<dbReference type="Proteomes" id="UP000182680">
    <property type="component" value="Unassembled WGS sequence"/>
</dbReference>